<comment type="similarity">
    <text evidence="2">Belongs to the CDP-glycerol glycerophosphotransferase family.</text>
</comment>
<dbReference type="GO" id="GO:0005886">
    <property type="term" value="C:plasma membrane"/>
    <property type="evidence" value="ECO:0007669"/>
    <property type="project" value="UniProtKB-SubCell"/>
</dbReference>
<evidence type="ECO:0000256" key="5">
    <source>
        <dbReference type="ARBA" id="ARBA00022944"/>
    </source>
</evidence>
<dbReference type="Gene3D" id="3.90.550.10">
    <property type="entry name" value="Spore Coat Polysaccharide Biosynthesis Protein SpsA, Chain A"/>
    <property type="match status" value="1"/>
</dbReference>
<dbReference type="Gene3D" id="3.40.50.12580">
    <property type="match status" value="1"/>
</dbReference>
<evidence type="ECO:0000256" key="6">
    <source>
        <dbReference type="ARBA" id="ARBA00023136"/>
    </source>
</evidence>
<keyword evidence="5" id="KW-0777">Teichoic acid biosynthesis</keyword>
<protein>
    <submittedName>
        <fullName evidence="9">CDP-glycosylpolyol phosphate:glycosylpolyol glycosylpolyolphosphotransferase</fullName>
    </submittedName>
</protein>
<dbReference type="InterPro" id="IPR001173">
    <property type="entry name" value="Glyco_trans_2-like"/>
</dbReference>
<sequence>MPRFSIIVPVYKVQGFLRECLDSVLTQSFTDIEVIAVDDCSPDHCGAIIDEYAAADSRVRAVHLPQNAGLGGARNAGVTHATGDYLLFLDSDDSYTPGALAAIDERLGQTADPDVLVFDHVRTHWWGRGGRSMTADLLASAGTDTFDVLSSPHYLHLFLVAWNKAYRRDFFTAHGFTYKKGLYEDAPITYEALVSARRVGCLDRVCVEYRQRRQGAITRTPGRKHFDIFDQYAGLFAFLDEHPELDAARPLLFERMINHFLATLPLTERVLPEDRADFYRTIVAFHRRYKPAGFSPPDDRYRLQWRLAAGSPYAVFRTVAAAHSLRAAALRKKDKLRKQAARKAKRTLTRVQRTRPLDPHLAVYSAFAHRGLLGDPAAVHQAAGVLAPHIRSVWVLRPDAVAQAPEGVDVVMPDTPAYHRAMSRATYFFNNVNWAPGLVKREGQIHVQTHRGTPLKHMGADLIGRPAATYHLNVRAQLWRSDRWDYSLVSGRHAELAWDRAFPCRFTSLPTGAPRNDVLVKGDPLRGIAVRRRLGVPQGNTVILYAPTPRDHRKWYEPRVDFERLTREAGLGVTLLVRLHPQYANAAVRGLQLRDLERRGLLVDVTDEPSVEDLMLASDALVTDYSSLMFDYACLDRPIVVHADDWEVYQVTRGTYIDLLATPPGHVTTSTAQLADLFASGTWRDARSDALRADFRARFCEYEDGHAAARVVSRVMLGQEYPLTPIPQQHAGRRGPAPLFAVPHGTR</sequence>
<evidence type="ECO:0000259" key="8">
    <source>
        <dbReference type="Pfam" id="PF00535"/>
    </source>
</evidence>
<dbReference type="InterPro" id="IPR007554">
    <property type="entry name" value="Glycerophosphate_synth"/>
</dbReference>
<dbReference type="CDD" id="cd00761">
    <property type="entry name" value="Glyco_tranf_GTA_type"/>
    <property type="match status" value="1"/>
</dbReference>
<dbReference type="KEGG" id="sfk:KY5_3142"/>
<dbReference type="GO" id="GO:0016758">
    <property type="term" value="F:hexosyltransferase activity"/>
    <property type="evidence" value="ECO:0007669"/>
    <property type="project" value="UniProtKB-ARBA"/>
</dbReference>
<dbReference type="Proteomes" id="UP000221011">
    <property type="component" value="Chromosome"/>
</dbReference>
<comment type="subcellular location">
    <subcellularLocation>
        <location evidence="1">Cell membrane</location>
        <topology evidence="1">Peripheral membrane protein</topology>
    </subcellularLocation>
</comment>
<dbReference type="SUPFAM" id="SSF53448">
    <property type="entry name" value="Nucleotide-diphospho-sugar transferases"/>
    <property type="match status" value="1"/>
</dbReference>
<evidence type="ECO:0000256" key="3">
    <source>
        <dbReference type="ARBA" id="ARBA00022475"/>
    </source>
</evidence>
<dbReference type="PANTHER" id="PTHR22916:SF3">
    <property type="entry name" value="UDP-GLCNAC:BETAGAL BETA-1,3-N-ACETYLGLUCOSAMINYLTRANSFERASE-LIKE PROTEIN 1"/>
    <property type="match status" value="1"/>
</dbReference>
<dbReference type="PANTHER" id="PTHR22916">
    <property type="entry name" value="GLYCOSYLTRANSFERASE"/>
    <property type="match status" value="1"/>
</dbReference>
<dbReference type="GO" id="GO:0047355">
    <property type="term" value="F:CDP-glycerol glycerophosphotransferase activity"/>
    <property type="evidence" value="ECO:0007669"/>
    <property type="project" value="InterPro"/>
</dbReference>
<evidence type="ECO:0000256" key="7">
    <source>
        <dbReference type="SAM" id="MobiDB-lite"/>
    </source>
</evidence>
<dbReference type="FunFam" id="3.90.550.10:FF:000196">
    <property type="entry name" value="Glycosyl transferase"/>
    <property type="match status" value="1"/>
</dbReference>
<gene>
    <name evidence="9" type="ORF">KY5_3142</name>
</gene>
<keyword evidence="10" id="KW-1185">Reference proteome</keyword>
<dbReference type="Gene3D" id="3.40.50.11820">
    <property type="match status" value="1"/>
</dbReference>
<keyword evidence="3" id="KW-1003">Cell membrane</keyword>
<proteinExistence type="inferred from homology"/>
<evidence type="ECO:0000256" key="2">
    <source>
        <dbReference type="ARBA" id="ARBA00010488"/>
    </source>
</evidence>
<dbReference type="RefSeq" id="WP_098242865.1">
    <property type="nucleotide sequence ID" value="NZ_CP022685.1"/>
</dbReference>
<evidence type="ECO:0000256" key="1">
    <source>
        <dbReference type="ARBA" id="ARBA00004202"/>
    </source>
</evidence>
<dbReference type="InterPro" id="IPR029044">
    <property type="entry name" value="Nucleotide-diphossugar_trans"/>
</dbReference>
<keyword evidence="6" id="KW-0472">Membrane</keyword>
<dbReference type="SUPFAM" id="SSF53756">
    <property type="entry name" value="UDP-Glycosyltransferase/glycogen phosphorylase"/>
    <property type="match status" value="1"/>
</dbReference>
<dbReference type="AlphaFoldDB" id="A0A291Q8N2"/>
<feature type="region of interest" description="Disordered" evidence="7">
    <location>
        <begin position="726"/>
        <end position="747"/>
    </location>
</feature>
<dbReference type="InterPro" id="IPR043148">
    <property type="entry name" value="TagF_C"/>
</dbReference>
<dbReference type="Pfam" id="PF00535">
    <property type="entry name" value="Glycos_transf_2"/>
    <property type="match status" value="1"/>
</dbReference>
<name>A0A291Q8N2_9ACTN</name>
<dbReference type="Pfam" id="PF04464">
    <property type="entry name" value="Glyphos_transf"/>
    <property type="match status" value="1"/>
</dbReference>
<dbReference type="InterPro" id="IPR043149">
    <property type="entry name" value="TagF_N"/>
</dbReference>
<feature type="domain" description="Glycosyltransferase 2-like" evidence="8">
    <location>
        <begin position="5"/>
        <end position="170"/>
    </location>
</feature>
<evidence type="ECO:0000256" key="4">
    <source>
        <dbReference type="ARBA" id="ARBA00022679"/>
    </source>
</evidence>
<evidence type="ECO:0000313" key="10">
    <source>
        <dbReference type="Proteomes" id="UP000221011"/>
    </source>
</evidence>
<keyword evidence="4 9" id="KW-0808">Transferase</keyword>
<dbReference type="GO" id="GO:0019350">
    <property type="term" value="P:teichoic acid biosynthetic process"/>
    <property type="evidence" value="ECO:0007669"/>
    <property type="project" value="UniProtKB-KW"/>
</dbReference>
<accession>A0A291Q8N2</accession>
<organism evidence="9 10">
    <name type="scientific">Streptomyces formicae</name>
    <dbReference type="NCBI Taxonomy" id="1616117"/>
    <lineage>
        <taxon>Bacteria</taxon>
        <taxon>Bacillati</taxon>
        <taxon>Actinomycetota</taxon>
        <taxon>Actinomycetes</taxon>
        <taxon>Kitasatosporales</taxon>
        <taxon>Streptomycetaceae</taxon>
        <taxon>Streptomyces</taxon>
    </lineage>
</organism>
<dbReference type="EMBL" id="CP022685">
    <property type="protein sequence ID" value="ATL28160.1"/>
    <property type="molecule type" value="Genomic_DNA"/>
</dbReference>
<evidence type="ECO:0000313" key="9">
    <source>
        <dbReference type="EMBL" id="ATL28160.1"/>
    </source>
</evidence>
<reference evidence="9 10" key="1">
    <citation type="submission" date="2017-08" db="EMBL/GenBank/DDBJ databases">
        <title>Complete Genome Sequence of Streptomyces formicae KY5, the formicamycin producer.</title>
        <authorList>
            <person name="Holmes N.A."/>
            <person name="Devine R."/>
            <person name="Qin Z."/>
            <person name="Seipke R.F."/>
            <person name="Wilkinson B."/>
            <person name="Hutchings M.I."/>
        </authorList>
    </citation>
    <scope>NUCLEOTIDE SEQUENCE [LARGE SCALE GENOMIC DNA]</scope>
    <source>
        <strain evidence="9 10">KY5</strain>
    </source>
</reference>